<dbReference type="AlphaFoldDB" id="A0A3M6Z1N7"/>
<evidence type="ECO:0000313" key="16">
    <source>
        <dbReference type="Proteomes" id="UP000271337"/>
    </source>
</evidence>
<evidence type="ECO:0000256" key="10">
    <source>
        <dbReference type="ARBA" id="ARBA00025287"/>
    </source>
</evidence>
<keyword evidence="9" id="KW-0539">Nucleus</keyword>
<protein>
    <recommendedName>
        <fullName evidence="11">Serine/threonine-protein phosphatase 2A activator 1</fullName>
        <ecNumber evidence="5">5.2.1.8</ecNumber>
    </recommendedName>
    <alternativeName>
        <fullName evidence="12">Peptidyl-prolyl cis-trans isomerase PTPA-1</fullName>
    </alternativeName>
    <alternativeName>
        <fullName evidence="13">Phosphotyrosyl phosphatase activator 1</fullName>
    </alternativeName>
</protein>
<feature type="region of interest" description="Disordered" evidence="14">
    <location>
        <begin position="357"/>
        <end position="387"/>
    </location>
</feature>
<dbReference type="OrthoDB" id="16120at2759"/>
<keyword evidence="7" id="KW-0697">Rotamase</keyword>
<dbReference type="GO" id="GO:0005737">
    <property type="term" value="C:cytoplasm"/>
    <property type="evidence" value="ECO:0007669"/>
    <property type="project" value="UniProtKB-SubCell"/>
</dbReference>
<comment type="caution">
    <text evidence="15">The sequence shown here is derived from an EMBL/GenBank/DDBJ whole genome shotgun (WGS) entry which is preliminary data.</text>
</comment>
<accession>A0A3M6Z1N7</accession>
<evidence type="ECO:0000256" key="9">
    <source>
        <dbReference type="ARBA" id="ARBA00023242"/>
    </source>
</evidence>
<keyword evidence="8" id="KW-0413">Isomerase</keyword>
<comment type="catalytic activity">
    <reaction evidence="1">
        <text>[protein]-peptidylproline (omega=180) = [protein]-peptidylproline (omega=0)</text>
        <dbReference type="Rhea" id="RHEA:16237"/>
        <dbReference type="Rhea" id="RHEA-COMP:10747"/>
        <dbReference type="Rhea" id="RHEA-COMP:10748"/>
        <dbReference type="ChEBI" id="CHEBI:83833"/>
        <dbReference type="ChEBI" id="CHEBI:83834"/>
        <dbReference type="EC" id="5.2.1.8"/>
    </reaction>
</comment>
<feature type="compositionally biased region" description="Basic residues" evidence="14">
    <location>
        <begin position="458"/>
        <end position="481"/>
    </location>
</feature>
<dbReference type="CDD" id="cd04087">
    <property type="entry name" value="PTPA"/>
    <property type="match status" value="1"/>
</dbReference>
<dbReference type="SUPFAM" id="SSF140984">
    <property type="entry name" value="PTPA-like"/>
    <property type="match status" value="1"/>
</dbReference>
<evidence type="ECO:0000313" key="15">
    <source>
        <dbReference type="EMBL" id="RMY08982.1"/>
    </source>
</evidence>
<name>A0A3M6Z1N7_HORWE</name>
<keyword evidence="6" id="KW-0963">Cytoplasm</keyword>
<evidence type="ECO:0000256" key="1">
    <source>
        <dbReference type="ARBA" id="ARBA00000971"/>
    </source>
</evidence>
<evidence type="ECO:0000256" key="13">
    <source>
        <dbReference type="ARBA" id="ARBA00042528"/>
    </source>
</evidence>
<sequence length="754" mass="81160">MALVLERVALDEQHDFTTPSKKINDGDDLNYFLSSTAYKDLTIWLLQLNRSMFPTKQQTGDVQKPELTSPPTFSPAVLQLRSMLDELSNLIEKVPPYTGPRRFGNFAFRDWCRLAEEDASKLLQNRLSTTLDKYARENGVNRTAMVDELKAYLIGGFGSAQRLDYGTGHELSFLAFLGCLWKLGFFADGEERSIVIGGVEPYLRLVRNLIMTYTLEPAGSHGVWGLDDHSFLPYIFGSAQLAPAIDAQDGSAPVPTEGSLPSAPSPSIVAKKELVLDWKDSNMYFSAIHFINSVKKGPFWEHSPILYDISGIKDGWGKINKGMLKMYAAEVLGKFPVVQHFPFGSLFRWEHDPQVARQGQSVHAAQQPKSKDVPAPGYSAGASAGTQAPWSNARIGASMPQMQSSTGVPSRRAPSSGTQRPTAPLSATPGSGNTRQPAGSKLVESFISFVFAEERASGRRKHSPQQQRSRRVVAAHQRRPLSNRMDSVKRAFKGMFRKKKKEKPGQEQTSSVQHKAAKTEAPQIANTARPDKATTEEPARDTRVPQTKPLNAGIESRSPDGLSQTRNVGAPQAPDPNVAGGPGGYDGAKQLSDEADKAFGSGPTTGEDILQSRPFGNLGAPSQAGDSGKVDGAADAVQAAPSEAAIAAPLVTDSKPAHLTTTGDRLDPATSTTAAQHVSGSANGNPTASTPNGTPEIPSNPALEPKSVPPQARHDFEDKIPVMAEPPPIRTVKAAPGMSATSGPLEDFPEGEFR</sequence>
<dbReference type="GO" id="GO:0007052">
    <property type="term" value="P:mitotic spindle organization"/>
    <property type="evidence" value="ECO:0007669"/>
    <property type="project" value="TreeGrafter"/>
</dbReference>
<dbReference type="InterPro" id="IPR037218">
    <property type="entry name" value="PTPA_sf"/>
</dbReference>
<comment type="subcellular location">
    <subcellularLocation>
        <location evidence="3">Cytoplasm</location>
    </subcellularLocation>
    <subcellularLocation>
        <location evidence="2">Nucleus</location>
    </subcellularLocation>
</comment>
<organism evidence="15 16">
    <name type="scientific">Hortaea werneckii</name>
    <name type="common">Black yeast</name>
    <name type="synonym">Cladosporium werneckii</name>
    <dbReference type="NCBI Taxonomy" id="91943"/>
    <lineage>
        <taxon>Eukaryota</taxon>
        <taxon>Fungi</taxon>
        <taxon>Dikarya</taxon>
        <taxon>Ascomycota</taxon>
        <taxon>Pezizomycotina</taxon>
        <taxon>Dothideomycetes</taxon>
        <taxon>Dothideomycetidae</taxon>
        <taxon>Mycosphaerellales</taxon>
        <taxon>Teratosphaeriaceae</taxon>
        <taxon>Hortaea</taxon>
    </lineage>
</organism>
<gene>
    <name evidence="15" type="ORF">D0867_08859</name>
</gene>
<dbReference type="GO" id="GO:0008160">
    <property type="term" value="F:protein tyrosine phosphatase activator activity"/>
    <property type="evidence" value="ECO:0007669"/>
    <property type="project" value="TreeGrafter"/>
</dbReference>
<dbReference type="PANTHER" id="PTHR10012:SF3">
    <property type="entry name" value="SERINE_THREONINE-PROTEIN PHOSPHATASE 2A ACTIVATOR 1"/>
    <property type="match status" value="1"/>
</dbReference>
<evidence type="ECO:0000256" key="4">
    <source>
        <dbReference type="ARBA" id="ARBA00011019"/>
    </source>
</evidence>
<dbReference type="PANTHER" id="PTHR10012">
    <property type="entry name" value="SERINE/THREONINE-PROTEIN PHOSPHATASE 2A REGULATORY SUBUNIT B"/>
    <property type="match status" value="1"/>
</dbReference>
<feature type="compositionally biased region" description="Low complexity" evidence="14">
    <location>
        <begin position="374"/>
        <end position="385"/>
    </location>
</feature>
<evidence type="ECO:0000256" key="11">
    <source>
        <dbReference type="ARBA" id="ARBA00040073"/>
    </source>
</evidence>
<feature type="compositionally biased region" description="Polar residues" evidence="14">
    <location>
        <begin position="400"/>
        <end position="421"/>
    </location>
</feature>
<comment type="similarity">
    <text evidence="4">Belongs to the PTPA-type PPIase family.</text>
</comment>
<dbReference type="Proteomes" id="UP000271337">
    <property type="component" value="Unassembled WGS sequence"/>
</dbReference>
<comment type="function">
    <text evidence="10">PPIases accelerate the folding of proteins. It catalyzes the cis-trans isomerization of proline imidic peptide bonds in oligopeptides. Acts as a regulatory subunit for PP2A-like phosphatases modulating their activity or substrate specificity, probably by inducing a conformational change in the catalytic subunit, a direct target of the PPIase. Can reactivate inactive phosphatase PP2A-phosphatase methylesterase complexes (PP2Ai) in presence of ATP and Mg(2+) by dissociating the inactive form from the complex.</text>
</comment>
<feature type="region of interest" description="Disordered" evidence="14">
    <location>
        <begin position="455"/>
        <end position="754"/>
    </location>
</feature>
<dbReference type="EC" id="5.2.1.8" evidence="5"/>
<reference evidence="15 16" key="1">
    <citation type="journal article" date="2018" name="BMC Genomics">
        <title>Genomic evidence for intraspecific hybridization in a clonal and extremely halotolerant yeast.</title>
        <authorList>
            <person name="Gostincar C."/>
            <person name="Stajich J.E."/>
            <person name="Zupancic J."/>
            <person name="Zalar P."/>
            <person name="Gunde-Cimerman N."/>
        </authorList>
    </citation>
    <scope>NUCLEOTIDE SEQUENCE [LARGE SCALE GENOMIC DNA]</scope>
    <source>
        <strain evidence="15 16">EXF-6669</strain>
    </source>
</reference>
<dbReference type="InterPro" id="IPR004327">
    <property type="entry name" value="Phstyr_phstse_ac"/>
</dbReference>
<feature type="region of interest" description="Disordered" evidence="14">
    <location>
        <begin position="399"/>
        <end position="438"/>
    </location>
</feature>
<feature type="compositionally biased region" description="Basic residues" evidence="14">
    <location>
        <begin position="490"/>
        <end position="502"/>
    </location>
</feature>
<feature type="compositionally biased region" description="Low complexity" evidence="14">
    <location>
        <begin position="636"/>
        <end position="648"/>
    </location>
</feature>
<evidence type="ECO:0000256" key="6">
    <source>
        <dbReference type="ARBA" id="ARBA00022490"/>
    </source>
</evidence>
<dbReference type="EMBL" id="QWIL01001024">
    <property type="protein sequence ID" value="RMY08982.1"/>
    <property type="molecule type" value="Genomic_DNA"/>
</dbReference>
<evidence type="ECO:0000256" key="14">
    <source>
        <dbReference type="SAM" id="MobiDB-lite"/>
    </source>
</evidence>
<dbReference type="GO" id="GO:0005634">
    <property type="term" value="C:nucleus"/>
    <property type="evidence" value="ECO:0007669"/>
    <property type="project" value="UniProtKB-SubCell"/>
</dbReference>
<dbReference type="GO" id="GO:0003755">
    <property type="term" value="F:peptidyl-prolyl cis-trans isomerase activity"/>
    <property type="evidence" value="ECO:0007669"/>
    <property type="project" value="UniProtKB-KW"/>
</dbReference>
<feature type="compositionally biased region" description="Basic and acidic residues" evidence="14">
    <location>
        <begin position="529"/>
        <end position="543"/>
    </location>
</feature>
<feature type="compositionally biased region" description="Polar residues" evidence="14">
    <location>
        <begin position="428"/>
        <end position="437"/>
    </location>
</feature>
<evidence type="ECO:0000256" key="12">
    <source>
        <dbReference type="ARBA" id="ARBA00041577"/>
    </source>
</evidence>
<dbReference type="InterPro" id="IPR043170">
    <property type="entry name" value="PTPA_C_lid"/>
</dbReference>
<dbReference type="Gene3D" id="1.20.120.1150">
    <property type="match status" value="1"/>
</dbReference>
<evidence type="ECO:0000256" key="2">
    <source>
        <dbReference type="ARBA" id="ARBA00004123"/>
    </source>
</evidence>
<dbReference type="Pfam" id="PF03095">
    <property type="entry name" value="PTPA"/>
    <property type="match status" value="1"/>
</dbReference>
<evidence type="ECO:0000256" key="7">
    <source>
        <dbReference type="ARBA" id="ARBA00023110"/>
    </source>
</evidence>
<proteinExistence type="inferred from homology"/>
<dbReference type="GO" id="GO:0000159">
    <property type="term" value="C:protein phosphatase type 2A complex"/>
    <property type="evidence" value="ECO:0007669"/>
    <property type="project" value="TreeGrafter"/>
</dbReference>
<dbReference type="FunFam" id="1.20.120.1150:FF:000003">
    <property type="entry name" value="Serine/threonine-protein phosphatase 2A activator"/>
    <property type="match status" value="1"/>
</dbReference>
<evidence type="ECO:0000256" key="8">
    <source>
        <dbReference type="ARBA" id="ARBA00023235"/>
    </source>
</evidence>
<evidence type="ECO:0000256" key="3">
    <source>
        <dbReference type="ARBA" id="ARBA00004496"/>
    </source>
</evidence>
<evidence type="ECO:0000256" key="5">
    <source>
        <dbReference type="ARBA" id="ARBA00013194"/>
    </source>
</evidence>
<feature type="compositionally biased region" description="Polar residues" evidence="14">
    <location>
        <begin position="357"/>
        <end position="368"/>
    </location>
</feature>
<dbReference type="VEuPathDB" id="FungiDB:BTJ68_06141"/>
<feature type="compositionally biased region" description="Polar residues" evidence="14">
    <location>
        <begin position="659"/>
        <end position="693"/>
    </location>
</feature>